<dbReference type="PANTHER" id="PTHR23501">
    <property type="entry name" value="MAJOR FACILITATOR SUPERFAMILY"/>
    <property type="match status" value="1"/>
</dbReference>
<organism evidence="7 8">
    <name type="scientific">Microlunatus ginsengisoli</name>
    <dbReference type="NCBI Taxonomy" id="363863"/>
    <lineage>
        <taxon>Bacteria</taxon>
        <taxon>Bacillati</taxon>
        <taxon>Actinomycetota</taxon>
        <taxon>Actinomycetes</taxon>
        <taxon>Propionibacteriales</taxon>
        <taxon>Propionibacteriaceae</taxon>
        <taxon>Microlunatus</taxon>
    </lineage>
</organism>
<feature type="transmembrane region" description="Helical" evidence="5">
    <location>
        <begin position="406"/>
        <end position="428"/>
    </location>
</feature>
<dbReference type="InterPro" id="IPR036259">
    <property type="entry name" value="MFS_trans_sf"/>
</dbReference>
<evidence type="ECO:0000256" key="2">
    <source>
        <dbReference type="ARBA" id="ARBA00022692"/>
    </source>
</evidence>
<protein>
    <submittedName>
        <fullName evidence="7">MFS transporter</fullName>
    </submittedName>
</protein>
<dbReference type="PANTHER" id="PTHR23501:SF154">
    <property type="entry name" value="MULTIDRUG-EFFLUX TRANSPORTER RV1634-RELATED"/>
    <property type="match status" value="1"/>
</dbReference>
<feature type="transmembrane region" description="Helical" evidence="5">
    <location>
        <begin position="273"/>
        <end position="298"/>
    </location>
</feature>
<reference evidence="8" key="1">
    <citation type="journal article" date="2019" name="Int. J. Syst. Evol. Microbiol.">
        <title>The Global Catalogue of Microorganisms (GCM) 10K type strain sequencing project: providing services to taxonomists for standard genome sequencing and annotation.</title>
        <authorList>
            <consortium name="The Broad Institute Genomics Platform"/>
            <consortium name="The Broad Institute Genome Sequencing Center for Infectious Disease"/>
            <person name="Wu L."/>
            <person name="Ma J."/>
        </authorList>
    </citation>
    <scope>NUCLEOTIDE SEQUENCE [LARGE SCALE GENOMIC DNA]</scope>
    <source>
        <strain evidence="8">JCM 16929</strain>
    </source>
</reference>
<dbReference type="Gene3D" id="1.20.1250.20">
    <property type="entry name" value="MFS general substrate transporter like domains"/>
    <property type="match status" value="1"/>
</dbReference>
<evidence type="ECO:0000256" key="3">
    <source>
        <dbReference type="ARBA" id="ARBA00022989"/>
    </source>
</evidence>
<evidence type="ECO:0000256" key="4">
    <source>
        <dbReference type="ARBA" id="ARBA00023136"/>
    </source>
</evidence>
<proteinExistence type="predicted"/>
<dbReference type="InterPro" id="IPR011701">
    <property type="entry name" value="MFS"/>
</dbReference>
<accession>A0ABP6ZF35</accession>
<feature type="transmembrane region" description="Helical" evidence="5">
    <location>
        <begin position="150"/>
        <end position="172"/>
    </location>
</feature>
<keyword evidence="8" id="KW-1185">Reference proteome</keyword>
<feature type="transmembrane region" description="Helical" evidence="5">
    <location>
        <begin position="27"/>
        <end position="49"/>
    </location>
</feature>
<feature type="transmembrane region" description="Helical" evidence="5">
    <location>
        <begin position="304"/>
        <end position="327"/>
    </location>
</feature>
<comment type="subcellular location">
    <subcellularLocation>
        <location evidence="1">Cell membrane</location>
        <topology evidence="1">Multi-pass membrane protein</topology>
    </subcellularLocation>
</comment>
<evidence type="ECO:0000256" key="1">
    <source>
        <dbReference type="ARBA" id="ARBA00004651"/>
    </source>
</evidence>
<feature type="transmembrane region" description="Helical" evidence="5">
    <location>
        <begin position="61"/>
        <end position="81"/>
    </location>
</feature>
<keyword evidence="3 5" id="KW-1133">Transmembrane helix</keyword>
<dbReference type="EMBL" id="BAABAB010000005">
    <property type="protein sequence ID" value="GAA3607593.1"/>
    <property type="molecule type" value="Genomic_DNA"/>
</dbReference>
<feature type="transmembrane region" description="Helical" evidence="5">
    <location>
        <begin position="339"/>
        <end position="360"/>
    </location>
</feature>
<keyword evidence="4 5" id="KW-0472">Membrane</keyword>
<dbReference type="InterPro" id="IPR020846">
    <property type="entry name" value="MFS_dom"/>
</dbReference>
<feature type="transmembrane region" description="Helical" evidence="5">
    <location>
        <begin position="218"/>
        <end position="235"/>
    </location>
</feature>
<feature type="transmembrane region" description="Helical" evidence="5">
    <location>
        <begin position="372"/>
        <end position="394"/>
    </location>
</feature>
<feature type="transmembrane region" description="Helical" evidence="5">
    <location>
        <begin position="178"/>
        <end position="197"/>
    </location>
</feature>
<keyword evidence="2 5" id="KW-0812">Transmembrane</keyword>
<evidence type="ECO:0000256" key="5">
    <source>
        <dbReference type="SAM" id="Phobius"/>
    </source>
</evidence>
<dbReference type="Pfam" id="PF07690">
    <property type="entry name" value="MFS_1"/>
    <property type="match status" value="1"/>
</dbReference>
<dbReference type="PRINTS" id="PR01036">
    <property type="entry name" value="TCRTETB"/>
</dbReference>
<feature type="transmembrane region" description="Helical" evidence="5">
    <location>
        <begin position="120"/>
        <end position="138"/>
    </location>
</feature>
<feature type="domain" description="Major facilitator superfamily (MFS) profile" evidence="6">
    <location>
        <begin position="27"/>
        <end position="464"/>
    </location>
</feature>
<evidence type="ECO:0000313" key="8">
    <source>
        <dbReference type="Proteomes" id="UP001501490"/>
    </source>
</evidence>
<feature type="transmembrane region" description="Helical" evidence="5">
    <location>
        <begin position="241"/>
        <end position="261"/>
    </location>
</feature>
<gene>
    <name evidence="7" type="ORF">GCM10022236_06750</name>
</gene>
<dbReference type="PROSITE" id="PS50850">
    <property type="entry name" value="MFS"/>
    <property type="match status" value="1"/>
</dbReference>
<evidence type="ECO:0000313" key="7">
    <source>
        <dbReference type="EMBL" id="GAA3607593.1"/>
    </source>
</evidence>
<evidence type="ECO:0000259" key="6">
    <source>
        <dbReference type="PROSITE" id="PS50850"/>
    </source>
</evidence>
<sequence>MDWSPMTSPAATDRPAAPATGVSQRRLIVGICVTVVAIAFEAIAVATAMPIAAQDLNGLPYYAWSFSLFLIGMLVATVVAGRVSDRIGPAKPLLVGLVVFSAGLVLSGTSLHMVQLIGGRLVQGLGSGVINVAIFVAVAKVFEPRLRPRVFTYISTAWVVPSFVGPPIAAWLTHNLSWHWVFFAVLPLVVVGAAMITPSLIPMMRGHEPPATSGKPQSMLAAGLVAIGAAALQAAGQRLDWIALVLVAVGIALLLVGLPRLMPPGFMRMRRGLSAVILVRGLLPGAFFGGEAFIPLMLVEERGIALVIAGAALTVGAVGWTTGSWLQSQTWLRVRRDRLITLGCASVALGLAVVAATAALPDLWFGVVGLGWIFSGLGMGLAISSTSVAVMSLSAEGEQGRNASSLNLFDALGSGIFVGLAGTVFAALHPTGNLPLTFGVLLGGMSAVACLSVLASLRIGEIRSGTS</sequence>
<name>A0ABP6ZF35_9ACTN</name>
<dbReference type="Proteomes" id="UP001501490">
    <property type="component" value="Unassembled WGS sequence"/>
</dbReference>
<comment type="caution">
    <text evidence="7">The sequence shown here is derived from an EMBL/GenBank/DDBJ whole genome shotgun (WGS) entry which is preliminary data.</text>
</comment>
<feature type="transmembrane region" description="Helical" evidence="5">
    <location>
        <begin position="93"/>
        <end position="114"/>
    </location>
</feature>
<dbReference type="SUPFAM" id="SSF103473">
    <property type="entry name" value="MFS general substrate transporter"/>
    <property type="match status" value="1"/>
</dbReference>
<feature type="transmembrane region" description="Helical" evidence="5">
    <location>
        <begin position="434"/>
        <end position="457"/>
    </location>
</feature>